<dbReference type="EMBL" id="WJIE01000009">
    <property type="protein sequence ID" value="MRG95889.1"/>
    <property type="molecule type" value="Genomic_DNA"/>
</dbReference>
<feature type="domain" description="RNA polymerase sigma factor 70 region 4 type 2" evidence="7">
    <location>
        <begin position="114"/>
        <end position="165"/>
    </location>
</feature>
<dbReference type="InterPro" id="IPR013325">
    <property type="entry name" value="RNA_pol_sigma_r2"/>
</dbReference>
<keyword evidence="9" id="KW-1185">Reference proteome</keyword>
<evidence type="ECO:0000259" key="7">
    <source>
        <dbReference type="Pfam" id="PF08281"/>
    </source>
</evidence>
<dbReference type="Gene3D" id="1.10.1740.10">
    <property type="match status" value="1"/>
</dbReference>
<name>A0A6N7PVG1_9BACT</name>
<dbReference type="RefSeq" id="WP_153822700.1">
    <property type="nucleotide sequence ID" value="NZ_WJIE01000009.1"/>
</dbReference>
<keyword evidence="4" id="KW-0238">DNA-binding</keyword>
<dbReference type="AlphaFoldDB" id="A0A6N7PVG1"/>
<dbReference type="CDD" id="cd06171">
    <property type="entry name" value="Sigma70_r4"/>
    <property type="match status" value="1"/>
</dbReference>
<sequence length="299" mass="33188">MERAANLPKLLDELLAVCPELARFVGRRRRGPKAEDRFQEVMARAFARLPSYVPHEDGIRPWTFGIAKNVEREALRAERHERRLFSADTNDAEPAAGRGRTPEEDAFLAEARTKLTEAMSSMPERYLVVFVLVDLMDVPYEEAAKRLRIPIGTVKSRRSAAIDHLRYHLGEREDWIGALFLRLRRARAIRGAYEWAYQAVHVCGPIIFAIASMHGPEPEQAAARAHFAGAVRALAGLVTDVAPVVPDEVTPASAPSHEEPRSASPPPARPRTRHAPDAADEGESKPSERSTTRGGGWSL</sequence>
<dbReference type="Pfam" id="PF08281">
    <property type="entry name" value="Sigma70_r4_2"/>
    <property type="match status" value="1"/>
</dbReference>
<comment type="similarity">
    <text evidence="1">Belongs to the sigma-70 factor family. ECF subfamily.</text>
</comment>
<dbReference type="InterPro" id="IPR013249">
    <property type="entry name" value="RNA_pol_sigma70_r4_t2"/>
</dbReference>
<protein>
    <submittedName>
        <fullName evidence="8">Sigma-70 family RNA polymerase sigma factor</fullName>
    </submittedName>
</protein>
<dbReference type="SUPFAM" id="SSF88946">
    <property type="entry name" value="Sigma2 domain of RNA polymerase sigma factors"/>
    <property type="match status" value="1"/>
</dbReference>
<evidence type="ECO:0000256" key="6">
    <source>
        <dbReference type="SAM" id="MobiDB-lite"/>
    </source>
</evidence>
<dbReference type="Gene3D" id="1.10.10.10">
    <property type="entry name" value="Winged helix-like DNA-binding domain superfamily/Winged helix DNA-binding domain"/>
    <property type="match status" value="1"/>
</dbReference>
<dbReference type="SUPFAM" id="SSF88659">
    <property type="entry name" value="Sigma3 and sigma4 domains of RNA polymerase sigma factors"/>
    <property type="match status" value="1"/>
</dbReference>
<dbReference type="GO" id="GO:0006352">
    <property type="term" value="P:DNA-templated transcription initiation"/>
    <property type="evidence" value="ECO:0007669"/>
    <property type="project" value="InterPro"/>
</dbReference>
<dbReference type="PANTHER" id="PTHR43133">
    <property type="entry name" value="RNA POLYMERASE ECF-TYPE SIGMA FACTO"/>
    <property type="match status" value="1"/>
</dbReference>
<feature type="region of interest" description="Disordered" evidence="6">
    <location>
        <begin position="248"/>
        <end position="299"/>
    </location>
</feature>
<dbReference type="GO" id="GO:0016987">
    <property type="term" value="F:sigma factor activity"/>
    <property type="evidence" value="ECO:0007669"/>
    <property type="project" value="UniProtKB-KW"/>
</dbReference>
<evidence type="ECO:0000256" key="5">
    <source>
        <dbReference type="ARBA" id="ARBA00023163"/>
    </source>
</evidence>
<dbReference type="PANTHER" id="PTHR43133:SF8">
    <property type="entry name" value="RNA POLYMERASE SIGMA FACTOR HI_1459-RELATED"/>
    <property type="match status" value="1"/>
</dbReference>
<dbReference type="Proteomes" id="UP000440224">
    <property type="component" value="Unassembled WGS sequence"/>
</dbReference>
<keyword evidence="2" id="KW-0805">Transcription regulation</keyword>
<comment type="caution">
    <text evidence="8">The sequence shown here is derived from an EMBL/GenBank/DDBJ whole genome shotgun (WGS) entry which is preliminary data.</text>
</comment>
<dbReference type="InterPro" id="IPR014284">
    <property type="entry name" value="RNA_pol_sigma-70_dom"/>
</dbReference>
<evidence type="ECO:0000256" key="2">
    <source>
        <dbReference type="ARBA" id="ARBA00023015"/>
    </source>
</evidence>
<evidence type="ECO:0000256" key="4">
    <source>
        <dbReference type="ARBA" id="ARBA00023125"/>
    </source>
</evidence>
<dbReference type="NCBIfam" id="TIGR02937">
    <property type="entry name" value="sigma70-ECF"/>
    <property type="match status" value="1"/>
</dbReference>
<keyword evidence="3" id="KW-0731">Sigma factor</keyword>
<dbReference type="GO" id="GO:0003677">
    <property type="term" value="F:DNA binding"/>
    <property type="evidence" value="ECO:0007669"/>
    <property type="project" value="UniProtKB-KW"/>
</dbReference>
<feature type="compositionally biased region" description="Basic and acidic residues" evidence="6">
    <location>
        <begin position="274"/>
        <end position="291"/>
    </location>
</feature>
<evidence type="ECO:0000256" key="1">
    <source>
        <dbReference type="ARBA" id="ARBA00010641"/>
    </source>
</evidence>
<gene>
    <name evidence="8" type="ORF">GF068_28800</name>
</gene>
<dbReference type="InterPro" id="IPR013324">
    <property type="entry name" value="RNA_pol_sigma_r3/r4-like"/>
</dbReference>
<dbReference type="OrthoDB" id="5510266at2"/>
<dbReference type="InterPro" id="IPR039425">
    <property type="entry name" value="RNA_pol_sigma-70-like"/>
</dbReference>
<proteinExistence type="inferred from homology"/>
<evidence type="ECO:0000313" key="9">
    <source>
        <dbReference type="Proteomes" id="UP000440224"/>
    </source>
</evidence>
<evidence type="ECO:0000313" key="8">
    <source>
        <dbReference type="EMBL" id="MRG95889.1"/>
    </source>
</evidence>
<evidence type="ECO:0000256" key="3">
    <source>
        <dbReference type="ARBA" id="ARBA00023082"/>
    </source>
</evidence>
<keyword evidence="5" id="KW-0804">Transcription</keyword>
<dbReference type="InterPro" id="IPR036388">
    <property type="entry name" value="WH-like_DNA-bd_sf"/>
</dbReference>
<accession>A0A6N7PVG1</accession>
<reference evidence="8 9" key="1">
    <citation type="submission" date="2019-10" db="EMBL/GenBank/DDBJ databases">
        <title>A soil myxobacterium in the family Polyangiaceae.</title>
        <authorList>
            <person name="Li Y."/>
            <person name="Wang J."/>
        </authorList>
    </citation>
    <scope>NUCLEOTIDE SEQUENCE [LARGE SCALE GENOMIC DNA]</scope>
    <source>
        <strain evidence="8 9">DSM 14734</strain>
    </source>
</reference>
<organism evidence="8 9">
    <name type="scientific">Polyangium spumosum</name>
    <dbReference type="NCBI Taxonomy" id="889282"/>
    <lineage>
        <taxon>Bacteria</taxon>
        <taxon>Pseudomonadati</taxon>
        <taxon>Myxococcota</taxon>
        <taxon>Polyangia</taxon>
        <taxon>Polyangiales</taxon>
        <taxon>Polyangiaceae</taxon>
        <taxon>Polyangium</taxon>
    </lineage>
</organism>